<protein>
    <submittedName>
        <fullName evidence="1">Uncharacterized protein</fullName>
    </submittedName>
</protein>
<keyword evidence="2" id="KW-1185">Reference proteome</keyword>
<evidence type="ECO:0000313" key="1">
    <source>
        <dbReference type="EMBL" id="AKV69892.1"/>
    </source>
</evidence>
<dbReference type="AlphaFoldDB" id="A0A0K1S6X1"/>
<sequence>MVIQHSDTMSVSMGVLRRFSDSICGFLLLNAYQKIIPE</sequence>
<reference evidence="1 2" key="1">
    <citation type="journal article" date="2016" name="Stand. Genomic Sci.">
        <title>Complete genome sequence and genomic characterization of Microcystis panniformis FACHB 1757 by third-generation sequencing.</title>
        <authorList>
            <person name="Zhang J.Y."/>
            <person name="Guan R."/>
            <person name="Zhang H.J."/>
            <person name="Li H."/>
            <person name="Xiao P."/>
            <person name="Yu G.L."/>
            <person name="Du L."/>
            <person name="Cao D.M."/>
            <person name="Zhu B.C."/>
            <person name="Li R.H."/>
            <person name="Lu Z.H."/>
        </authorList>
    </citation>
    <scope>NUCLEOTIDE SEQUENCE [LARGE SCALE GENOMIC DNA]</scope>
    <source>
        <strain evidence="1 2">FACHB-1757</strain>
    </source>
</reference>
<dbReference type="PATRIC" id="fig|1638788.3.peg.5068"/>
<evidence type="ECO:0000313" key="2">
    <source>
        <dbReference type="Proteomes" id="UP000068167"/>
    </source>
</evidence>
<name>A0A0K1S6X1_9CHRO</name>
<accession>A0A0K1S6X1</accession>
<dbReference type="Proteomes" id="UP000068167">
    <property type="component" value="Chromosome"/>
</dbReference>
<organism evidence="1 2">
    <name type="scientific">Microcystis panniformis FACHB-1757</name>
    <dbReference type="NCBI Taxonomy" id="1638788"/>
    <lineage>
        <taxon>Bacteria</taxon>
        <taxon>Bacillati</taxon>
        <taxon>Cyanobacteriota</taxon>
        <taxon>Cyanophyceae</taxon>
        <taxon>Oscillatoriophycideae</taxon>
        <taxon>Chroococcales</taxon>
        <taxon>Microcystaceae</taxon>
        <taxon>Microcystis</taxon>
    </lineage>
</organism>
<proteinExistence type="predicted"/>
<dbReference type="KEGG" id="mpk:VL20_5024"/>
<dbReference type="EMBL" id="CP011339">
    <property type="protein sequence ID" value="AKV69892.1"/>
    <property type="molecule type" value="Genomic_DNA"/>
</dbReference>
<gene>
    <name evidence="1" type="ORF">VL20_5024</name>
</gene>